<proteinExistence type="predicted"/>
<dbReference type="PANTHER" id="PTHR43211">
    <property type="entry name" value="FUMARYLACETOACETATE HYDROLASE"/>
    <property type="match status" value="1"/>
</dbReference>
<evidence type="ECO:0000259" key="1">
    <source>
        <dbReference type="Pfam" id="PF01557"/>
    </source>
</evidence>
<sequence>MKLRTTPQGLIAHDPADDRWVLLEGEHDLLQFLADGEAGRDRAAAALAAPDATIVDPATAVLPFRPRSIRAFMLWESHVIASARMLVKNFFPAPAWKAVATFEKLTGKTFPKLRPNDRFREAPTFYVANHTAVLADGEEMWWPSHTKALDFELELACVLVKPLVDATPEEALDAVGGWLILNDWSARDVQADDARRNVFGPVVKSKSFANSIGCDVVTPDALPDWTTATGRVRVDGEEWCSGTTANPQHTLGAMLAYASAGERLDAGDVISTGTMPGCCGLELDRWIRTGQTIELEIDGIGTLSNRLTDTAVPV</sequence>
<dbReference type="RefSeq" id="WP_354701738.1">
    <property type="nucleotide sequence ID" value="NZ_CP114014.1"/>
</dbReference>
<reference evidence="2" key="1">
    <citation type="submission" date="2022-12" db="EMBL/GenBank/DDBJ databases">
        <title>Paraconexibacter alkalitolerans sp. nov. and Baekduia alba sp. nov., isolated from soil and emended description of the genera Paraconexibacter (Chun et al., 2020) and Baekduia (An et al., 2020).</title>
        <authorList>
            <person name="Vieira S."/>
            <person name="Huber K.J."/>
            <person name="Geppert A."/>
            <person name="Wolf J."/>
            <person name="Neumann-Schaal M."/>
            <person name="Muesken M."/>
            <person name="Overmann J."/>
        </authorList>
    </citation>
    <scope>NUCLEOTIDE SEQUENCE</scope>
    <source>
        <strain evidence="2">AEG42_29</strain>
    </source>
</reference>
<dbReference type="Pfam" id="PF01557">
    <property type="entry name" value="FAA_hydrolase"/>
    <property type="match status" value="1"/>
</dbReference>
<dbReference type="InterPro" id="IPR011234">
    <property type="entry name" value="Fumarylacetoacetase-like_C"/>
</dbReference>
<name>A0AAU7AU45_9ACTN</name>
<dbReference type="EMBL" id="CP114014">
    <property type="protein sequence ID" value="XAY05221.1"/>
    <property type="molecule type" value="Genomic_DNA"/>
</dbReference>
<gene>
    <name evidence="2" type="ORF">DSM112329_02066</name>
</gene>
<dbReference type="Gene3D" id="3.90.850.10">
    <property type="entry name" value="Fumarylacetoacetase-like, C-terminal domain"/>
    <property type="match status" value="1"/>
</dbReference>
<dbReference type="PANTHER" id="PTHR43211:SF1">
    <property type="entry name" value="BLL6422 PROTEIN"/>
    <property type="match status" value="1"/>
</dbReference>
<organism evidence="2">
    <name type="scientific">Paraconexibacter sp. AEG42_29</name>
    <dbReference type="NCBI Taxonomy" id="2997339"/>
    <lineage>
        <taxon>Bacteria</taxon>
        <taxon>Bacillati</taxon>
        <taxon>Actinomycetota</taxon>
        <taxon>Thermoleophilia</taxon>
        <taxon>Solirubrobacterales</taxon>
        <taxon>Paraconexibacteraceae</taxon>
        <taxon>Paraconexibacter</taxon>
    </lineage>
</organism>
<dbReference type="KEGG" id="parq:DSM112329_02066"/>
<dbReference type="GO" id="GO:0003824">
    <property type="term" value="F:catalytic activity"/>
    <property type="evidence" value="ECO:0007669"/>
    <property type="project" value="InterPro"/>
</dbReference>
<accession>A0AAU7AU45</accession>
<protein>
    <recommendedName>
        <fullName evidence="1">Fumarylacetoacetase-like C-terminal domain-containing protein</fullName>
    </recommendedName>
</protein>
<dbReference type="SUPFAM" id="SSF56529">
    <property type="entry name" value="FAH"/>
    <property type="match status" value="1"/>
</dbReference>
<dbReference type="InterPro" id="IPR036663">
    <property type="entry name" value="Fumarylacetoacetase_C_sf"/>
</dbReference>
<dbReference type="AlphaFoldDB" id="A0AAU7AU45"/>
<feature type="domain" description="Fumarylacetoacetase-like C-terminal" evidence="1">
    <location>
        <begin position="120"/>
        <end position="307"/>
    </location>
</feature>
<evidence type="ECO:0000313" key="2">
    <source>
        <dbReference type="EMBL" id="XAY05221.1"/>
    </source>
</evidence>